<proteinExistence type="predicted"/>
<dbReference type="Gene3D" id="3.40.50.410">
    <property type="entry name" value="von Willebrand factor, type A domain"/>
    <property type="match status" value="1"/>
</dbReference>
<protein>
    <recommendedName>
        <fullName evidence="3">VWFA domain-containing protein</fullName>
    </recommendedName>
</protein>
<keyword evidence="2" id="KW-1185">Reference proteome</keyword>
<gene>
    <name evidence="1" type="ORF">OVN521_LOCUS19401</name>
</gene>
<sequence length="465" mass="52716">MSADTSVSVTVRCIPDNRYALIGKNEKNVESTRRNPVNLVLVLDRSGSMDSHNKLEFAKKAVMSVLHLLHDDDIVHLVTYDNDAQNIFEDNRYWWQLSGGIESGADLLARYEHPGYSKRMFILSDGLAYVGLKTQQEIMKSVSTYNEKGIIIDSFGVGEDFDEKIMKAEVIVTLMTNAIQSVFDVCGTHTQLVIRGLNNATVTKIWGQQNATLGANLGDLHADNLRVILCDFTASSNVPDGTELDVLEYELKYNRPDDLEGEPITVSSKLPLIFVNDESLIRDIDPKVKALHAIQVAAEMDHSIVELINDRRRDEAIALIGEQINLLQEVQDLDDERCMIAMLLRMVQNMQRRLREQEVKGESDDILSITEALKRDVQLVYRNSTPVTILESGLSSQPINTLNAMFMYCELLKETFLEMNHAALRTINEFDRDYDKHSPTWWYTRDCFVYRSPSPTGRSSPDFAK</sequence>
<evidence type="ECO:0000313" key="2">
    <source>
        <dbReference type="Proteomes" id="UP000663866"/>
    </source>
</evidence>
<reference evidence="1" key="1">
    <citation type="submission" date="2021-02" db="EMBL/GenBank/DDBJ databases">
        <authorList>
            <person name="Nowell W R."/>
        </authorList>
    </citation>
    <scope>NUCLEOTIDE SEQUENCE</scope>
</reference>
<dbReference type="SUPFAM" id="SSF53300">
    <property type="entry name" value="vWA-like"/>
    <property type="match status" value="1"/>
</dbReference>
<name>A0A819T9B6_9BILA</name>
<dbReference type="AlphaFoldDB" id="A0A819T9B6"/>
<comment type="caution">
    <text evidence="1">The sequence shown here is derived from an EMBL/GenBank/DDBJ whole genome shotgun (WGS) entry which is preliminary data.</text>
</comment>
<accession>A0A819T9B6</accession>
<evidence type="ECO:0000313" key="1">
    <source>
        <dbReference type="EMBL" id="CAF4074631.1"/>
    </source>
</evidence>
<dbReference type="InterPro" id="IPR036465">
    <property type="entry name" value="vWFA_dom_sf"/>
</dbReference>
<dbReference type="EMBL" id="CAJOBG010003656">
    <property type="protein sequence ID" value="CAF4074631.1"/>
    <property type="molecule type" value="Genomic_DNA"/>
</dbReference>
<organism evidence="1 2">
    <name type="scientific">Rotaria magnacalcarata</name>
    <dbReference type="NCBI Taxonomy" id="392030"/>
    <lineage>
        <taxon>Eukaryota</taxon>
        <taxon>Metazoa</taxon>
        <taxon>Spiralia</taxon>
        <taxon>Gnathifera</taxon>
        <taxon>Rotifera</taxon>
        <taxon>Eurotatoria</taxon>
        <taxon>Bdelloidea</taxon>
        <taxon>Philodinida</taxon>
        <taxon>Philodinidae</taxon>
        <taxon>Rotaria</taxon>
    </lineage>
</organism>
<evidence type="ECO:0008006" key="3">
    <source>
        <dbReference type="Google" id="ProtNLM"/>
    </source>
</evidence>
<dbReference type="Proteomes" id="UP000663866">
    <property type="component" value="Unassembled WGS sequence"/>
</dbReference>